<dbReference type="EMBL" id="JWYV01000048">
    <property type="protein sequence ID" value="KKC97824.1"/>
    <property type="molecule type" value="Genomic_DNA"/>
</dbReference>
<dbReference type="Proteomes" id="UP000033633">
    <property type="component" value="Unassembled WGS sequence"/>
</dbReference>
<evidence type="ECO:0000313" key="2">
    <source>
        <dbReference type="Proteomes" id="UP000033633"/>
    </source>
</evidence>
<accession>A0A0F5V8I3</accession>
<sequence length="208" mass="24077">MKYDSEYYTLEESGDSTSYMLNQIEGSDDGLERLMSLFPIHRKVLGPGRVGISEGNRAKFQPCDYHETAEQLVSEKFRQVLAPFNLPGVDFYQTNIVNGDKIWSEHYYMHIWNHHQAIHKKRSEILGTYVDDRFTLLKLSLDEKVLDQVPLEKRLVFTLEEKPVFLFHESVVAALRAADLSGLGFRRVDSWSIGSAFEDDDDDFYDDL</sequence>
<keyword evidence="2" id="KW-1185">Reference proteome</keyword>
<protein>
    <submittedName>
        <fullName evidence="1">Uncharacterized protein</fullName>
    </submittedName>
</protein>
<dbReference type="OrthoDB" id="6402418at2"/>
<name>A0A0F5V8I3_9GAMM</name>
<reference evidence="1 2" key="1">
    <citation type="submission" date="2014-12" db="EMBL/GenBank/DDBJ databases">
        <title>Mercury Reductase activity and rhizosphere competence traits in the genome of root associated Photobacterium halotolerans MELD1.</title>
        <authorList>
            <person name="Mathew D.C."/>
            <person name="Huang C.-C."/>
        </authorList>
    </citation>
    <scope>NUCLEOTIDE SEQUENCE [LARGE SCALE GENOMIC DNA]</scope>
    <source>
        <strain evidence="1 2">MELD1</strain>
    </source>
</reference>
<gene>
    <name evidence="1" type="ORF">KY46_21830</name>
</gene>
<dbReference type="PATRIC" id="fig|265726.11.peg.3706"/>
<dbReference type="AlphaFoldDB" id="A0A0F5V8I3"/>
<proteinExistence type="predicted"/>
<organism evidence="1 2">
    <name type="scientific">Photobacterium halotolerans</name>
    <dbReference type="NCBI Taxonomy" id="265726"/>
    <lineage>
        <taxon>Bacteria</taxon>
        <taxon>Pseudomonadati</taxon>
        <taxon>Pseudomonadota</taxon>
        <taxon>Gammaproteobacteria</taxon>
        <taxon>Vibrionales</taxon>
        <taxon>Vibrionaceae</taxon>
        <taxon>Photobacterium</taxon>
    </lineage>
</organism>
<evidence type="ECO:0000313" key="1">
    <source>
        <dbReference type="EMBL" id="KKC97824.1"/>
    </source>
</evidence>
<comment type="caution">
    <text evidence="1">The sequence shown here is derived from an EMBL/GenBank/DDBJ whole genome shotgun (WGS) entry which is preliminary data.</text>
</comment>